<reference evidence="3 4" key="1">
    <citation type="submission" date="2015-11" db="EMBL/GenBank/DDBJ databases">
        <title>Genomic analysis of 38 Legionella species identifies large and diverse effector repertoires.</title>
        <authorList>
            <person name="Burstein D."/>
            <person name="Amaro F."/>
            <person name="Zusman T."/>
            <person name="Lifshitz Z."/>
            <person name="Cohen O."/>
            <person name="Gilbert J.A."/>
            <person name="Pupko T."/>
            <person name="Shuman H.A."/>
            <person name="Segal G."/>
        </authorList>
    </citation>
    <scope>NUCLEOTIDE SEQUENCE [LARGE SCALE GENOMIC DNA]</scope>
    <source>
        <strain evidence="3 4">ATCC 700990</strain>
    </source>
</reference>
<evidence type="ECO:0000259" key="1">
    <source>
        <dbReference type="PROSITE" id="PS50883"/>
    </source>
</evidence>
<dbReference type="PANTHER" id="PTHR33525:SF4">
    <property type="entry name" value="CYCLIC DI-GMP PHOSPHODIESTERASE CDGJ"/>
    <property type="match status" value="1"/>
</dbReference>
<feature type="domain" description="HDOD" evidence="2">
    <location>
        <begin position="210"/>
        <end position="395"/>
    </location>
</feature>
<dbReference type="Gene3D" id="3.20.20.450">
    <property type="entry name" value="EAL domain"/>
    <property type="match status" value="1"/>
</dbReference>
<dbReference type="SMART" id="SM00052">
    <property type="entry name" value="EAL"/>
    <property type="match status" value="1"/>
</dbReference>
<evidence type="ECO:0000259" key="2">
    <source>
        <dbReference type="PROSITE" id="PS51833"/>
    </source>
</evidence>
<dbReference type="InterPro" id="IPR052340">
    <property type="entry name" value="RNase_Y/CdgJ"/>
</dbReference>
<sequence length="411" mass="46600">MKKQILPAIFARQAIYDTQGSVCAYELLYRAGDLNRANIDATDEQAGDSATAHVLSNLFRHLDLNMIIGHHPAFINFTRNHLLQEIPALLPTDRIVIELLENIPIDELLLENIKTFSKQGYKIALDDFIFSEDLIPLINLADIIKIEVLGLAKQEINKQLTLLSASGFKGKLLAEKIENREQLIVCRDLGFDFFQGFFLNHPNLVQNQTLSKDKILLLELFAELYNSETQIARVEEIILQIPKLGERILKLSNSASMYQGKMIDSLIEAIQRLGLSEIRNWMSLLLIAELNDVKDDLLERTLIRAKMCQVLTGHFDVSNSHQAFTVGMFSTLDAVLNEPMPFLLSKIQLDDEINAALLTRRGTLGYLIDMTQAYEQANFNKLEYSKFSAQDYTDAYLQGISYANNTMALIR</sequence>
<dbReference type="AlphaFoldDB" id="A0A0W0SMI7"/>
<dbReference type="SUPFAM" id="SSF109604">
    <property type="entry name" value="HD-domain/PDEase-like"/>
    <property type="match status" value="1"/>
</dbReference>
<dbReference type="PATRIC" id="fig|1212489.4.peg.2889"/>
<dbReference type="Pfam" id="PF00563">
    <property type="entry name" value="EAL"/>
    <property type="match status" value="1"/>
</dbReference>
<evidence type="ECO:0000313" key="3">
    <source>
        <dbReference type="EMBL" id="KTC84576.1"/>
    </source>
</evidence>
<dbReference type="PANTHER" id="PTHR33525">
    <property type="match status" value="1"/>
</dbReference>
<feature type="domain" description="EAL" evidence="1">
    <location>
        <begin position="1"/>
        <end position="216"/>
    </location>
</feature>
<dbReference type="RefSeq" id="WP_083497979.1">
    <property type="nucleotide sequence ID" value="NZ_CAAAIU010000004.1"/>
</dbReference>
<comment type="caution">
    <text evidence="3">The sequence shown here is derived from an EMBL/GenBank/DDBJ whole genome shotgun (WGS) entry which is preliminary data.</text>
</comment>
<dbReference type="PROSITE" id="PS50883">
    <property type="entry name" value="EAL"/>
    <property type="match status" value="1"/>
</dbReference>
<dbReference type="OrthoDB" id="9804751at2"/>
<evidence type="ECO:0000313" key="4">
    <source>
        <dbReference type="Proteomes" id="UP000054736"/>
    </source>
</evidence>
<dbReference type="InterPro" id="IPR001633">
    <property type="entry name" value="EAL_dom"/>
</dbReference>
<dbReference type="Proteomes" id="UP000054736">
    <property type="component" value="Unassembled WGS sequence"/>
</dbReference>
<dbReference type="PIRSF" id="PIRSF003180">
    <property type="entry name" value="DiGMPpdiest_YuxH"/>
    <property type="match status" value="1"/>
</dbReference>
<name>A0A0W0SMI7_9GAMM</name>
<protein>
    <submittedName>
        <fullName evidence="3">Putative Diguanylate phosphodiesterase (EAL domain)</fullName>
    </submittedName>
</protein>
<dbReference type="InterPro" id="IPR014408">
    <property type="entry name" value="dGMP_Pdiesterase_EAL/HD-GYP"/>
</dbReference>
<dbReference type="SUPFAM" id="SSF141868">
    <property type="entry name" value="EAL domain-like"/>
    <property type="match status" value="1"/>
</dbReference>
<organism evidence="3 4">
    <name type="scientific">Legionella drozanskii LLAP-1</name>
    <dbReference type="NCBI Taxonomy" id="1212489"/>
    <lineage>
        <taxon>Bacteria</taxon>
        <taxon>Pseudomonadati</taxon>
        <taxon>Pseudomonadota</taxon>
        <taxon>Gammaproteobacteria</taxon>
        <taxon>Legionellales</taxon>
        <taxon>Legionellaceae</taxon>
        <taxon>Legionella</taxon>
    </lineage>
</organism>
<accession>A0A0W0SMI7</accession>
<dbReference type="InterPro" id="IPR035919">
    <property type="entry name" value="EAL_sf"/>
</dbReference>
<dbReference type="Gene3D" id="1.10.3210.10">
    <property type="entry name" value="Hypothetical protein af1432"/>
    <property type="match status" value="1"/>
</dbReference>
<dbReference type="InterPro" id="IPR013976">
    <property type="entry name" value="HDOD"/>
</dbReference>
<dbReference type="Pfam" id="PF08668">
    <property type="entry name" value="HDOD"/>
    <property type="match status" value="1"/>
</dbReference>
<dbReference type="STRING" id="1212489.Ldro_2740"/>
<keyword evidence="4" id="KW-1185">Reference proteome</keyword>
<proteinExistence type="predicted"/>
<dbReference type="EMBL" id="LNXY01000031">
    <property type="protein sequence ID" value="KTC84576.1"/>
    <property type="molecule type" value="Genomic_DNA"/>
</dbReference>
<dbReference type="PROSITE" id="PS51833">
    <property type="entry name" value="HDOD"/>
    <property type="match status" value="1"/>
</dbReference>
<gene>
    <name evidence="3" type="ORF">Ldro_2740</name>
</gene>